<dbReference type="InterPro" id="IPR025085">
    <property type="entry name" value="pPIWI_RE_X"/>
</dbReference>
<evidence type="ECO:0000313" key="4">
    <source>
        <dbReference type="EMBL" id="GIF23403.1"/>
    </source>
</evidence>
<reference evidence="4" key="1">
    <citation type="submission" date="2021-01" db="EMBL/GenBank/DDBJ databases">
        <title>Whole genome shotgun sequence of Actinoplanes tereljensis NBRC 105297.</title>
        <authorList>
            <person name="Komaki H."/>
            <person name="Tamura T."/>
        </authorList>
    </citation>
    <scope>NUCLEOTIDE SEQUENCE</scope>
    <source>
        <strain evidence="4">NBRC 105297</strain>
    </source>
</reference>
<evidence type="ECO:0000259" key="2">
    <source>
        <dbReference type="Pfam" id="PF13111"/>
    </source>
</evidence>
<sequence length="800" mass="87762">MHTLAFPYTDVMAGPVHAYDITAEVNDTWQDLTRRYTREPAQLPYRDLTDALRYVSKDYATIRKNTDGPGALLLMRKKIPITTVAKLFSTFERLLAQRYQASFDNLLGPMVSQTRSRTIKVTKYLQPGDEAKQQDIPAWVFDIATWSTIELLKGQMRLPDGTLLNLRPDTTGNLVAYDHPLPVDQPRAEQGIHYVSLTPITLPGYPGILLNLDAHISSTTGFPGNARSLWIAPDGHGPLLVAKHRYDRERNLNLIAGQLPALADSFTINGIPEHFTPADLQSPKPRLRARHATTPDRHPIASGPGRKFLDALLEHATQRLGTESLILQRTKIGNINSTAPTSTATSLSATISTAPAPLHLTVVYADDIQRARAQKALTDVLGLTPAALDTPTAAVIDGKLTIKFLSATNHVLLEPGPPRNRAELIDATTAQRPSAGTHMALVQTSKSRAATKSSAEDPKPQIRTAMAAKQIVTQFFDAASTGKPDATDYPANGAIRDLLRAAGITATTPTRVFERPLQPGPCVIVGVYTREQNRPAKRMISLAALVTDGSDQPWQMLGYHPDARGWSSLSNAITAHHATDLTRFDQADPGARASQARDYAERALQQLRTRFDDMPIVIYVDSSERFPLWRGLTNKNLSSRKAGDLPHLAMPGRDISLVRVNAPTDGKLPQPVRALTARANAGDGLVSASERLYQLAGATSDTFYLINRSRTDKALDRGVRLGHRKTRFEISEDNKTMRTPWHAMTCTEFVIVDRGAFTAVQLGAMSARLCGHPLAWDGRTSRPAPVHLAYQTIQGHPQRT</sequence>
<feature type="domain" description="Prokaryotic pPIWI-RE MID" evidence="3">
    <location>
        <begin position="420"/>
        <end position="506"/>
    </location>
</feature>
<evidence type="ECO:0000259" key="1">
    <source>
        <dbReference type="Pfam" id="PF13032"/>
    </source>
</evidence>
<accession>A0A919TU90</accession>
<protein>
    <submittedName>
        <fullName evidence="4">Uncharacterized protein</fullName>
    </submittedName>
</protein>
<gene>
    <name evidence="4" type="ORF">Ate02nite_61330</name>
</gene>
<dbReference type="Proteomes" id="UP000623608">
    <property type="component" value="Unassembled WGS sequence"/>
</dbReference>
<evidence type="ECO:0000313" key="5">
    <source>
        <dbReference type="Proteomes" id="UP000623608"/>
    </source>
</evidence>
<name>A0A919TU90_9ACTN</name>
<organism evidence="4 5">
    <name type="scientific">Paractinoplanes tereljensis</name>
    <dbReference type="NCBI Taxonomy" id="571912"/>
    <lineage>
        <taxon>Bacteria</taxon>
        <taxon>Bacillati</taxon>
        <taxon>Actinomycetota</taxon>
        <taxon>Actinomycetes</taxon>
        <taxon>Micromonosporales</taxon>
        <taxon>Micromonosporaceae</taxon>
        <taxon>Paractinoplanes</taxon>
    </lineage>
</organism>
<dbReference type="EMBL" id="BOMY01000039">
    <property type="protein sequence ID" value="GIF23403.1"/>
    <property type="molecule type" value="Genomic_DNA"/>
</dbReference>
<feature type="domain" description="pPIWI-RE RNaseH" evidence="1">
    <location>
        <begin position="525"/>
        <end position="797"/>
    </location>
</feature>
<evidence type="ECO:0000259" key="3">
    <source>
        <dbReference type="Pfam" id="PF18157"/>
    </source>
</evidence>
<proteinExistence type="predicted"/>
<dbReference type="AlphaFoldDB" id="A0A919TU90"/>
<dbReference type="InterPro" id="IPR024996">
    <property type="entry name" value="RNaseH_pPIWI_RE"/>
</dbReference>
<feature type="domain" description="pPIWI-RE module N-terminal" evidence="2">
    <location>
        <begin position="12"/>
        <end position="333"/>
    </location>
</feature>
<dbReference type="Pfam" id="PF18157">
    <property type="entry name" value="MID_pPIWI_RE"/>
    <property type="match status" value="1"/>
</dbReference>
<dbReference type="Pfam" id="PF13111">
    <property type="entry name" value="pPIWI_RE_X"/>
    <property type="match status" value="1"/>
</dbReference>
<dbReference type="InterPro" id="IPR040496">
    <property type="entry name" value="MID_pPIWI_RE"/>
</dbReference>
<dbReference type="Pfam" id="PF13032">
    <property type="entry name" value="RNaseH_pPIWI_RE"/>
    <property type="match status" value="1"/>
</dbReference>
<comment type="caution">
    <text evidence="4">The sequence shown here is derived from an EMBL/GenBank/DDBJ whole genome shotgun (WGS) entry which is preliminary data.</text>
</comment>
<dbReference type="RefSeq" id="WP_203811299.1">
    <property type="nucleotide sequence ID" value="NZ_BOMY01000039.1"/>
</dbReference>
<keyword evidence="5" id="KW-1185">Reference proteome</keyword>